<dbReference type="InterPro" id="IPR000873">
    <property type="entry name" value="AMP-dep_synth/lig_dom"/>
</dbReference>
<comment type="caution">
    <text evidence="2">The sequence shown here is derived from an EMBL/GenBank/DDBJ whole genome shotgun (WGS) entry which is preliminary data.</text>
</comment>
<accession>A0A370I494</accession>
<dbReference type="Gene3D" id="3.40.50.12780">
    <property type="entry name" value="N-terminal domain of ligase-like"/>
    <property type="match status" value="1"/>
</dbReference>
<dbReference type="InterPro" id="IPR045851">
    <property type="entry name" value="AMP-bd_C_sf"/>
</dbReference>
<gene>
    <name evidence="2" type="ORF">DFR76_106429</name>
</gene>
<dbReference type="PANTHER" id="PTHR45527">
    <property type="entry name" value="NONRIBOSOMAL PEPTIDE SYNTHETASE"/>
    <property type="match status" value="1"/>
</dbReference>
<dbReference type="STRING" id="1210086.GCA_001613105_02012"/>
<dbReference type="InterPro" id="IPR042099">
    <property type="entry name" value="ANL_N_sf"/>
</dbReference>
<feature type="domain" description="AMP-dependent synthetase/ligase" evidence="1">
    <location>
        <begin position="25"/>
        <end position="382"/>
    </location>
</feature>
<dbReference type="InterPro" id="IPR020845">
    <property type="entry name" value="AMP-binding_CS"/>
</dbReference>
<dbReference type="PANTHER" id="PTHR45527:SF1">
    <property type="entry name" value="FATTY ACID SYNTHASE"/>
    <property type="match status" value="1"/>
</dbReference>
<dbReference type="GO" id="GO:0043041">
    <property type="term" value="P:amino acid activation for nonribosomal peptide biosynthetic process"/>
    <property type="evidence" value="ECO:0007669"/>
    <property type="project" value="TreeGrafter"/>
</dbReference>
<evidence type="ECO:0000313" key="3">
    <source>
        <dbReference type="Proteomes" id="UP000254869"/>
    </source>
</evidence>
<dbReference type="GO" id="GO:0044550">
    <property type="term" value="P:secondary metabolite biosynthetic process"/>
    <property type="evidence" value="ECO:0007669"/>
    <property type="project" value="TreeGrafter"/>
</dbReference>
<dbReference type="GO" id="GO:0005737">
    <property type="term" value="C:cytoplasm"/>
    <property type="evidence" value="ECO:0007669"/>
    <property type="project" value="TreeGrafter"/>
</dbReference>
<dbReference type="PROSITE" id="PS00455">
    <property type="entry name" value="AMP_BINDING"/>
    <property type="match status" value="1"/>
</dbReference>
<dbReference type="Gene3D" id="3.30.300.30">
    <property type="match status" value="1"/>
</dbReference>
<dbReference type="GO" id="GO:0031177">
    <property type="term" value="F:phosphopantetheine binding"/>
    <property type="evidence" value="ECO:0007669"/>
    <property type="project" value="TreeGrafter"/>
</dbReference>
<dbReference type="Proteomes" id="UP000254869">
    <property type="component" value="Unassembled WGS sequence"/>
</dbReference>
<evidence type="ECO:0000259" key="1">
    <source>
        <dbReference type="Pfam" id="PF00501"/>
    </source>
</evidence>
<evidence type="ECO:0000313" key="2">
    <source>
        <dbReference type="EMBL" id="RDI65557.1"/>
    </source>
</evidence>
<reference evidence="2 3" key="1">
    <citation type="submission" date="2018-07" db="EMBL/GenBank/DDBJ databases">
        <title>Genomic Encyclopedia of Type Strains, Phase IV (KMG-IV): sequencing the most valuable type-strain genomes for metagenomic binning, comparative biology and taxonomic classification.</title>
        <authorList>
            <person name="Goeker M."/>
        </authorList>
    </citation>
    <scope>NUCLEOTIDE SEQUENCE [LARGE SCALE GENOMIC DNA]</scope>
    <source>
        <strain evidence="2 3">DSM 44290</strain>
    </source>
</reference>
<dbReference type="AlphaFoldDB" id="A0A370I494"/>
<dbReference type="SUPFAM" id="SSF56801">
    <property type="entry name" value="Acetyl-CoA synthetase-like"/>
    <property type="match status" value="1"/>
</dbReference>
<dbReference type="Pfam" id="PF00501">
    <property type="entry name" value="AMP-binding"/>
    <property type="match status" value="1"/>
</dbReference>
<dbReference type="EMBL" id="QQBC01000006">
    <property type="protein sequence ID" value="RDI65557.1"/>
    <property type="molecule type" value="Genomic_DNA"/>
</dbReference>
<organism evidence="2 3">
    <name type="scientific">Nocardia pseudobrasiliensis</name>
    <dbReference type="NCBI Taxonomy" id="45979"/>
    <lineage>
        <taxon>Bacteria</taxon>
        <taxon>Bacillati</taxon>
        <taxon>Actinomycetota</taxon>
        <taxon>Actinomycetes</taxon>
        <taxon>Mycobacteriales</taxon>
        <taxon>Nocardiaceae</taxon>
        <taxon>Nocardia</taxon>
    </lineage>
</organism>
<sequence>MRIHAGSVVTTGGMKLGRLDELITDRARECPDRIAVVDSTRSLTYSELDREIDECAVAFARVGIGPGTRVGLISTKNIATVTAIYALLRRRAVVAPIDPAEPPERIQRMARSGLLATLIFDARAKKTVVAAAERLTPDRIPEQPQQVWPSLFAAPTVPEFDGPIPGGEQLRDVGYILFTSGSTGWPKGVALTHENVLHFARWAAHRLGVRADDVVGSQASLGFDLTTFDLFSTALAGATVSLLPDFLRSFPRDVLDWLRRDRVSILYAAPSLYVRLLERAGLDGEQADRLRVLAYAGEPFPARALYRLRTAFASAQIWNLFGPTETNVCAAYRIPAGWTAEDPVPIGKPIDGTWIEVIDDAGHPSSTGQLAVSGPSVFPGYLADGRFRDPTVFIECRDGITRRCYPTGDHGGFDADGNLYFTGRRDHQIKRRGVRIDLADIEAAVADFPAVDACAAVFLDTADGGHITLFVGGRGLEPPAVDSVIAAVLPPRSAPDDVVILDELPRNIRGKIDRQQLTASIRMNSGDGL</sequence>
<keyword evidence="3" id="KW-1185">Reference proteome</keyword>
<protein>
    <submittedName>
        <fullName evidence="2">L-prolyl-[peptidyl carrier protein] synthetase</fullName>
    </submittedName>
</protein>
<proteinExistence type="predicted"/>
<name>A0A370I494_9NOCA</name>